<dbReference type="OrthoDB" id="3560624at2759"/>
<evidence type="ECO:0000256" key="1">
    <source>
        <dbReference type="SAM" id="MobiDB-lite"/>
    </source>
</evidence>
<feature type="region of interest" description="Disordered" evidence="1">
    <location>
        <begin position="457"/>
        <end position="476"/>
    </location>
</feature>
<name>A0A4Z1HKK0_9HELO</name>
<dbReference type="AlphaFoldDB" id="A0A4Z1HKK0"/>
<feature type="compositionally biased region" description="Polar residues" evidence="1">
    <location>
        <begin position="642"/>
        <end position="670"/>
    </location>
</feature>
<feature type="region of interest" description="Disordered" evidence="1">
    <location>
        <begin position="367"/>
        <end position="390"/>
    </location>
</feature>
<proteinExistence type="predicted"/>
<feature type="compositionally biased region" description="Polar residues" evidence="1">
    <location>
        <begin position="376"/>
        <end position="385"/>
    </location>
</feature>
<feature type="region of interest" description="Disordered" evidence="1">
    <location>
        <begin position="642"/>
        <end position="801"/>
    </location>
</feature>
<keyword evidence="3" id="KW-1185">Reference proteome</keyword>
<gene>
    <name evidence="2" type="ORF">BOTNAR_0423g00010</name>
</gene>
<evidence type="ECO:0000313" key="3">
    <source>
        <dbReference type="Proteomes" id="UP000297452"/>
    </source>
</evidence>
<feature type="compositionally biased region" description="Basic and acidic residues" evidence="1">
    <location>
        <begin position="720"/>
        <end position="737"/>
    </location>
</feature>
<feature type="compositionally biased region" description="Acidic residues" evidence="1">
    <location>
        <begin position="789"/>
        <end position="801"/>
    </location>
</feature>
<dbReference type="EMBL" id="PQXJ01000423">
    <property type="protein sequence ID" value="TGO49639.1"/>
    <property type="molecule type" value="Genomic_DNA"/>
</dbReference>
<feature type="compositionally biased region" description="Polar residues" evidence="1">
    <location>
        <begin position="462"/>
        <end position="473"/>
    </location>
</feature>
<dbReference type="Proteomes" id="UP000297452">
    <property type="component" value="Unassembled WGS sequence"/>
</dbReference>
<organism evidence="2 3">
    <name type="scientific">Botryotinia narcissicola</name>
    <dbReference type="NCBI Taxonomy" id="278944"/>
    <lineage>
        <taxon>Eukaryota</taxon>
        <taxon>Fungi</taxon>
        <taxon>Dikarya</taxon>
        <taxon>Ascomycota</taxon>
        <taxon>Pezizomycotina</taxon>
        <taxon>Leotiomycetes</taxon>
        <taxon>Helotiales</taxon>
        <taxon>Sclerotiniaceae</taxon>
        <taxon>Botryotinia</taxon>
    </lineage>
</organism>
<comment type="caution">
    <text evidence="2">The sequence shown here is derived from an EMBL/GenBank/DDBJ whole genome shotgun (WGS) entry which is preliminary data.</text>
</comment>
<protein>
    <submittedName>
        <fullName evidence="2">Uncharacterized protein</fullName>
    </submittedName>
</protein>
<feature type="region of interest" description="Disordered" evidence="1">
    <location>
        <begin position="1"/>
        <end position="54"/>
    </location>
</feature>
<evidence type="ECO:0000313" key="2">
    <source>
        <dbReference type="EMBL" id="TGO49639.1"/>
    </source>
</evidence>
<reference evidence="2 3" key="1">
    <citation type="submission" date="2017-12" db="EMBL/GenBank/DDBJ databases">
        <title>Comparative genomics of Botrytis spp.</title>
        <authorList>
            <person name="Valero-Jimenez C.A."/>
            <person name="Tapia P."/>
            <person name="Veloso J."/>
            <person name="Silva-Moreno E."/>
            <person name="Staats M."/>
            <person name="Valdes J.H."/>
            <person name="Van Kan J.A.L."/>
        </authorList>
    </citation>
    <scope>NUCLEOTIDE SEQUENCE [LARGE SCALE GENOMIC DNA]</scope>
    <source>
        <strain evidence="2 3">MUCL2120</strain>
    </source>
</reference>
<feature type="region of interest" description="Disordered" evidence="1">
    <location>
        <begin position="583"/>
        <end position="612"/>
    </location>
</feature>
<feature type="region of interest" description="Disordered" evidence="1">
    <location>
        <begin position="405"/>
        <end position="426"/>
    </location>
</feature>
<feature type="compositionally biased region" description="Polar residues" evidence="1">
    <location>
        <begin position="757"/>
        <end position="787"/>
    </location>
</feature>
<feature type="compositionally biased region" description="Basic residues" evidence="1">
    <location>
        <begin position="740"/>
        <end position="752"/>
    </location>
</feature>
<feature type="compositionally biased region" description="Low complexity" evidence="1">
    <location>
        <begin position="36"/>
        <end position="46"/>
    </location>
</feature>
<sequence>MSSLPEEPQPQPEDTRSRIRSPGRIHRWMDGTGEFNQPISPSNNVPNIPPSGNPYDLDGVNLTSPSIGPRPAAPHDVFAAAFNQDGAQAGAGFTGHNQQPNQEAPNTSDALLGQMTTHHNLVGQIQQRNEHLLGNMYELSPIPNSGDNAHQAIPAGNNRVENPPNSTLLGYRKMNTSPTSSELVNNDAIDNQNRNALLNFFPDSPYGEFQPLDQRALQMNTASGIMNAMNNYSYQPGYGGLQPPGQRVHQADTASGMMNTMNDYSFQPRYTGLQPPGQTANKADTATGMMDTMNNNPSQPRYGGLQPPGQRENQTDMTRRTMIASMADHFCQSLGQRARQFDMAAGMMNPMNNYQGGMHGQVPVINSVPTHHTDNQNDVFGNNPQDQEDQQTDHMLNNYNMDSAQQAVQSSGDNMPTSNLPGTTPQQNILESIEQPPHNPQPNASPQQVHYVDESDDAFTTPDHSLTTPSQNMPVPHTPSGYVSDQRAPGAVGTGLGVPNVPGNMSSGQHVVQNEQGFDVPDISDNMQSNQYEVFNDGENMLPNQHIVQNEQDFGAPNVPDNMPPNEHIVQHEQDLYMADAPGNMPQNEHIDRNDPGEMPTSGGDQMDTSEDRNQLGRLSTVAPLAQLSDSIPDAPETFNTINSGPFFPQDTSSRQPLQLDSNPTATSNVEEAGAAFDTEEAGTRSARIFPPNIPGTLAPSMHQAQMEAPHACNTFKHPARNDKSDTRKDPPRDANRVNKSIRRRKPAKTQKLHSEIANSASQLLEKSASQAAEAQNHPENSKSQAIEAQDESETSDESVD</sequence>
<accession>A0A4Z1HKK0</accession>